<keyword evidence="12 16" id="KW-0472">Membrane</keyword>
<dbReference type="InterPro" id="IPR006189">
    <property type="entry name" value="CHASE_dom"/>
</dbReference>
<feature type="domain" description="PAS" evidence="18">
    <location>
        <begin position="404"/>
        <end position="446"/>
    </location>
</feature>
<dbReference type="Pfam" id="PF08448">
    <property type="entry name" value="PAS_4"/>
    <property type="match status" value="1"/>
</dbReference>
<evidence type="ECO:0000256" key="6">
    <source>
        <dbReference type="ARBA" id="ARBA00022692"/>
    </source>
</evidence>
<evidence type="ECO:0000256" key="5">
    <source>
        <dbReference type="ARBA" id="ARBA00022679"/>
    </source>
</evidence>
<evidence type="ECO:0000256" key="4">
    <source>
        <dbReference type="ARBA" id="ARBA00022553"/>
    </source>
</evidence>
<evidence type="ECO:0000256" key="12">
    <source>
        <dbReference type="ARBA" id="ARBA00023136"/>
    </source>
</evidence>
<dbReference type="InterPro" id="IPR013767">
    <property type="entry name" value="PAS_fold"/>
</dbReference>
<dbReference type="Gene3D" id="3.30.450.20">
    <property type="entry name" value="PAS domain"/>
    <property type="match status" value="2"/>
</dbReference>
<evidence type="ECO:0000256" key="9">
    <source>
        <dbReference type="ARBA" id="ARBA00022840"/>
    </source>
</evidence>
<dbReference type="InterPro" id="IPR003594">
    <property type="entry name" value="HATPase_dom"/>
</dbReference>
<evidence type="ECO:0000313" key="21">
    <source>
        <dbReference type="EMBL" id="TCW34695.1"/>
    </source>
</evidence>
<dbReference type="InterPro" id="IPR000014">
    <property type="entry name" value="PAS"/>
</dbReference>
<feature type="transmembrane region" description="Helical" evidence="16">
    <location>
        <begin position="360"/>
        <end position="384"/>
    </location>
</feature>
<evidence type="ECO:0000259" key="18">
    <source>
        <dbReference type="PROSITE" id="PS50112"/>
    </source>
</evidence>
<evidence type="ECO:0000259" key="20">
    <source>
        <dbReference type="PROSITE" id="PS50839"/>
    </source>
</evidence>
<dbReference type="FunFam" id="1.10.287.130:FF:000001">
    <property type="entry name" value="Two-component sensor histidine kinase"/>
    <property type="match status" value="1"/>
</dbReference>
<dbReference type="GO" id="GO:0000156">
    <property type="term" value="F:phosphorelay response regulator activity"/>
    <property type="evidence" value="ECO:0007669"/>
    <property type="project" value="TreeGrafter"/>
</dbReference>
<dbReference type="InterPro" id="IPR005467">
    <property type="entry name" value="His_kinase_dom"/>
</dbReference>
<evidence type="ECO:0000256" key="13">
    <source>
        <dbReference type="ARBA" id="ARBA00059827"/>
    </source>
</evidence>
<evidence type="ECO:0000256" key="2">
    <source>
        <dbReference type="ARBA" id="ARBA00004141"/>
    </source>
</evidence>
<dbReference type="InterPro" id="IPR000700">
    <property type="entry name" value="PAS-assoc_C"/>
</dbReference>
<dbReference type="Pfam" id="PF00512">
    <property type="entry name" value="HisKA"/>
    <property type="match status" value="1"/>
</dbReference>
<dbReference type="FunFam" id="3.30.450.20:FF:000060">
    <property type="entry name" value="Sensor protein FixL"/>
    <property type="match status" value="1"/>
</dbReference>
<dbReference type="Gene3D" id="3.30.565.10">
    <property type="entry name" value="Histidine kinase-like ATPase, C-terminal domain"/>
    <property type="match status" value="1"/>
</dbReference>
<feature type="domain" description="PAC" evidence="19">
    <location>
        <begin position="484"/>
        <end position="538"/>
    </location>
</feature>
<dbReference type="PROSITE" id="PS50112">
    <property type="entry name" value="PAS"/>
    <property type="match status" value="2"/>
</dbReference>
<evidence type="ECO:0000256" key="15">
    <source>
        <dbReference type="SAM" id="MobiDB-lite"/>
    </source>
</evidence>
<dbReference type="GO" id="GO:0007234">
    <property type="term" value="P:osmosensory signaling via phosphorelay pathway"/>
    <property type="evidence" value="ECO:0007669"/>
    <property type="project" value="TreeGrafter"/>
</dbReference>
<proteinExistence type="predicted"/>
<dbReference type="PANTHER" id="PTHR42878:SF7">
    <property type="entry name" value="SENSOR HISTIDINE KINASE GLRK"/>
    <property type="match status" value="1"/>
</dbReference>
<dbReference type="FunFam" id="3.30.565.10:FF:000006">
    <property type="entry name" value="Sensor histidine kinase WalK"/>
    <property type="match status" value="1"/>
</dbReference>
<dbReference type="Gene3D" id="3.30.450.350">
    <property type="entry name" value="CHASE domain"/>
    <property type="match status" value="1"/>
</dbReference>
<feature type="domain" description="Histidine kinase" evidence="17">
    <location>
        <begin position="670"/>
        <end position="889"/>
    </location>
</feature>
<keyword evidence="8" id="KW-0418">Kinase</keyword>
<evidence type="ECO:0000256" key="8">
    <source>
        <dbReference type="ARBA" id="ARBA00022777"/>
    </source>
</evidence>
<keyword evidence="11" id="KW-0902">Two-component regulatory system</keyword>
<dbReference type="InterPro" id="IPR003661">
    <property type="entry name" value="HisK_dim/P_dom"/>
</dbReference>
<evidence type="ECO:0000256" key="1">
    <source>
        <dbReference type="ARBA" id="ARBA00000085"/>
    </source>
</evidence>
<comment type="function">
    <text evidence="13">Putative oxygen sensor; modulates the activity of FixJ, a transcriptional activator of nitrogen fixation fixK gene. FixL probably acts as a kinase that phosphorylates FixJ.</text>
</comment>
<dbReference type="Pfam" id="PF03924">
    <property type="entry name" value="CHASE"/>
    <property type="match status" value="1"/>
</dbReference>
<dbReference type="EC" id="2.7.13.3" evidence="3"/>
<dbReference type="GO" id="GO:0005524">
    <property type="term" value="F:ATP binding"/>
    <property type="evidence" value="ECO:0007669"/>
    <property type="project" value="UniProtKB-KW"/>
</dbReference>
<accession>A0A4R4A7L1</accession>
<dbReference type="CDD" id="cd00130">
    <property type="entry name" value="PAS"/>
    <property type="match status" value="2"/>
</dbReference>
<dbReference type="InterPro" id="IPR042240">
    <property type="entry name" value="CHASE_sf"/>
</dbReference>
<protein>
    <recommendedName>
        <fullName evidence="14">Sensor protein FixL</fullName>
        <ecNumber evidence="3">2.7.13.3</ecNumber>
    </recommendedName>
</protein>
<gene>
    <name evidence="21" type="ORF">EDC29_10955</name>
</gene>
<dbReference type="SMART" id="SM00086">
    <property type="entry name" value="PAC"/>
    <property type="match status" value="2"/>
</dbReference>
<dbReference type="PRINTS" id="PR00344">
    <property type="entry name" value="BCTRLSENSOR"/>
</dbReference>
<dbReference type="CDD" id="cd00082">
    <property type="entry name" value="HisKA"/>
    <property type="match status" value="1"/>
</dbReference>
<sequence>MERGPGSQSDGMASWPEDSKALFVWNGSSERADIRMRDRTHPSPKRLARSARPSSTNSRRYLAWIVLLAALLPVLLAWQGLIEQRQLIADRQFDLLSQEIREAIDERLHDHEQILLGGAGLFDASETVSRQEWHTYVERLRLTENYPGILGVGYSQLVRPDQLAAHVAAVRAEGFPDYRLKPPGERALYTAIVYLEPFSGRNLAAFGYDMFSQEIRRAAMQAAVDTDATTISGKVRLVQETHGREQAGFLMYVPIYRPGLPLDTAAERWAALRGFVYSPYRVDDLMAGILGKRSLAIDFRIYDGEGTDPDALMYDSVEQHDPEPNPNPSHTGLQRIQAYGRTWTLNLYSRPGFAAETDLATIWLVLGLGIGISLALFAVTRLLLDRRAQALALAEEMTARRQESEERFRSVFLHLGQGVVIHDAEGRILDANPAAQRILGAALEQMRELTSIDSLWQVVREDGGAFSSIDYPVIQALRLGAPVTGVVMGIRHARATPWRWVQVDAYPRQDASGAGVYQVYAVFTDITARRQAELALRDQSQHTQAILDNVIDGIVTAGPDGTVISFNPAAERIFGYTAAEVVGGNLSMLMPEPYRSGHDGYMSHHLRTGDKRVIGVTRELKGRRQDGTVFPMELAVSRIERGGRPFFIGMIRDITERKQLERMKSELISTVSHELRTPVTSIRGALGLVVGRYAETLPEKVRTMLEMAERNSARLTLLIDDILDLEKIASGRMHFDLHPTDLAALARQALEANEGYARQLQVKLTGRVELERAPVLADDNRMLQVFANLISNAVKYSPQGGEVQIGLRRHAQGFRALVEDQGPGIPESFKDHIFQRFAQADSSDSREKGGTGLGLSITKAILERHHGCIGYTSRAGGGTTFYFDLPEWSEDRADSPAPTNEDDPNPRSTP</sequence>
<evidence type="ECO:0000256" key="16">
    <source>
        <dbReference type="SAM" id="Phobius"/>
    </source>
</evidence>
<keyword evidence="9" id="KW-0067">ATP-binding</keyword>
<dbReference type="PROSITE" id="PS50109">
    <property type="entry name" value="HIS_KIN"/>
    <property type="match status" value="1"/>
</dbReference>
<dbReference type="PROSITE" id="PS50113">
    <property type="entry name" value="PAC"/>
    <property type="match status" value="2"/>
</dbReference>
<dbReference type="CDD" id="cd00075">
    <property type="entry name" value="HATPase"/>
    <property type="match status" value="1"/>
</dbReference>
<dbReference type="SMART" id="SM00387">
    <property type="entry name" value="HATPase_c"/>
    <property type="match status" value="1"/>
</dbReference>
<dbReference type="AlphaFoldDB" id="A0A4R4A7L1"/>
<keyword evidence="5" id="KW-0808">Transferase</keyword>
<organism evidence="21 22">
    <name type="scientific">Marichromatium gracile</name>
    <name type="common">Chromatium gracile</name>
    <dbReference type="NCBI Taxonomy" id="1048"/>
    <lineage>
        <taxon>Bacteria</taxon>
        <taxon>Pseudomonadati</taxon>
        <taxon>Pseudomonadota</taxon>
        <taxon>Gammaproteobacteria</taxon>
        <taxon>Chromatiales</taxon>
        <taxon>Chromatiaceae</taxon>
        <taxon>Marichromatium</taxon>
    </lineage>
</organism>
<dbReference type="InterPro" id="IPR036890">
    <property type="entry name" value="HATPase_C_sf"/>
</dbReference>
<evidence type="ECO:0000256" key="14">
    <source>
        <dbReference type="ARBA" id="ARBA00070616"/>
    </source>
</evidence>
<dbReference type="SUPFAM" id="SSF47384">
    <property type="entry name" value="Homodimeric domain of signal transducing histidine kinase"/>
    <property type="match status" value="1"/>
</dbReference>
<dbReference type="PANTHER" id="PTHR42878">
    <property type="entry name" value="TWO-COMPONENT HISTIDINE KINASE"/>
    <property type="match status" value="1"/>
</dbReference>
<dbReference type="PROSITE" id="PS50839">
    <property type="entry name" value="CHASE"/>
    <property type="match status" value="1"/>
</dbReference>
<feature type="domain" description="PAS" evidence="18">
    <location>
        <begin position="539"/>
        <end position="592"/>
    </location>
</feature>
<dbReference type="SMART" id="SM00388">
    <property type="entry name" value="HisKA"/>
    <property type="match status" value="1"/>
</dbReference>
<evidence type="ECO:0000259" key="19">
    <source>
        <dbReference type="PROSITE" id="PS50113"/>
    </source>
</evidence>
<feature type="domain" description="PAC" evidence="19">
    <location>
        <begin position="616"/>
        <end position="666"/>
    </location>
</feature>
<feature type="transmembrane region" description="Helical" evidence="16">
    <location>
        <begin position="61"/>
        <end position="81"/>
    </location>
</feature>
<dbReference type="Gene3D" id="1.10.287.130">
    <property type="match status" value="1"/>
</dbReference>
<dbReference type="EMBL" id="SMDC01000009">
    <property type="protein sequence ID" value="TCW34695.1"/>
    <property type="molecule type" value="Genomic_DNA"/>
</dbReference>
<dbReference type="Pfam" id="PF00989">
    <property type="entry name" value="PAS"/>
    <property type="match status" value="1"/>
</dbReference>
<name>A0A4R4A7L1_MARGR</name>
<evidence type="ECO:0000313" key="22">
    <source>
        <dbReference type="Proteomes" id="UP000295247"/>
    </source>
</evidence>
<feature type="domain" description="CHASE" evidence="20">
    <location>
        <begin position="189"/>
        <end position="346"/>
    </location>
</feature>
<keyword evidence="10 16" id="KW-1133">Transmembrane helix</keyword>
<dbReference type="InterPro" id="IPR035965">
    <property type="entry name" value="PAS-like_dom_sf"/>
</dbReference>
<comment type="caution">
    <text evidence="21">The sequence shown here is derived from an EMBL/GenBank/DDBJ whole genome shotgun (WGS) entry which is preliminary data.</text>
</comment>
<dbReference type="GO" id="GO:0030295">
    <property type="term" value="F:protein kinase activator activity"/>
    <property type="evidence" value="ECO:0007669"/>
    <property type="project" value="TreeGrafter"/>
</dbReference>
<dbReference type="SUPFAM" id="SSF55874">
    <property type="entry name" value="ATPase domain of HSP90 chaperone/DNA topoisomerase II/histidine kinase"/>
    <property type="match status" value="1"/>
</dbReference>
<dbReference type="SMART" id="SM00091">
    <property type="entry name" value="PAS"/>
    <property type="match status" value="2"/>
</dbReference>
<dbReference type="InterPro" id="IPR036097">
    <property type="entry name" value="HisK_dim/P_sf"/>
</dbReference>
<dbReference type="NCBIfam" id="TIGR00229">
    <property type="entry name" value="sensory_box"/>
    <property type="match status" value="2"/>
</dbReference>
<dbReference type="SUPFAM" id="SSF55785">
    <property type="entry name" value="PYP-like sensor domain (PAS domain)"/>
    <property type="match status" value="2"/>
</dbReference>
<dbReference type="Proteomes" id="UP000295247">
    <property type="component" value="Unassembled WGS sequence"/>
</dbReference>
<keyword evidence="6 16" id="KW-0812">Transmembrane</keyword>
<evidence type="ECO:0000256" key="11">
    <source>
        <dbReference type="ARBA" id="ARBA00023012"/>
    </source>
</evidence>
<feature type="region of interest" description="Disordered" evidence="15">
    <location>
        <begin position="887"/>
        <end position="910"/>
    </location>
</feature>
<comment type="subcellular location">
    <subcellularLocation>
        <location evidence="2">Membrane</location>
        <topology evidence="2">Multi-pass membrane protein</topology>
    </subcellularLocation>
</comment>
<comment type="catalytic activity">
    <reaction evidence="1">
        <text>ATP + protein L-histidine = ADP + protein N-phospho-L-histidine.</text>
        <dbReference type="EC" id="2.7.13.3"/>
    </reaction>
</comment>
<dbReference type="InterPro" id="IPR050351">
    <property type="entry name" value="BphY/WalK/GraS-like"/>
</dbReference>
<evidence type="ECO:0000256" key="10">
    <source>
        <dbReference type="ARBA" id="ARBA00022989"/>
    </source>
</evidence>
<evidence type="ECO:0000256" key="7">
    <source>
        <dbReference type="ARBA" id="ARBA00022741"/>
    </source>
</evidence>
<reference evidence="21 22" key="1">
    <citation type="submission" date="2019-03" db="EMBL/GenBank/DDBJ databases">
        <title>Genomic Encyclopedia of Type Strains, Phase IV (KMG-IV): sequencing the most valuable type-strain genomes for metagenomic binning, comparative biology and taxonomic classification.</title>
        <authorList>
            <person name="Goeker M."/>
        </authorList>
    </citation>
    <scope>NUCLEOTIDE SEQUENCE [LARGE SCALE GENOMIC DNA]</scope>
    <source>
        <strain evidence="21 22">DSM 203</strain>
    </source>
</reference>
<dbReference type="GO" id="GO:0000155">
    <property type="term" value="F:phosphorelay sensor kinase activity"/>
    <property type="evidence" value="ECO:0007669"/>
    <property type="project" value="InterPro"/>
</dbReference>
<keyword evidence="4" id="KW-0597">Phosphoprotein</keyword>
<dbReference type="GO" id="GO:0006355">
    <property type="term" value="P:regulation of DNA-templated transcription"/>
    <property type="evidence" value="ECO:0007669"/>
    <property type="project" value="InterPro"/>
</dbReference>
<dbReference type="InterPro" id="IPR013656">
    <property type="entry name" value="PAS_4"/>
</dbReference>
<keyword evidence="7" id="KW-0547">Nucleotide-binding</keyword>
<dbReference type="InterPro" id="IPR001610">
    <property type="entry name" value="PAC"/>
</dbReference>
<dbReference type="GO" id="GO:0005886">
    <property type="term" value="C:plasma membrane"/>
    <property type="evidence" value="ECO:0007669"/>
    <property type="project" value="UniProtKB-ARBA"/>
</dbReference>
<evidence type="ECO:0000256" key="3">
    <source>
        <dbReference type="ARBA" id="ARBA00012438"/>
    </source>
</evidence>
<evidence type="ECO:0000259" key="17">
    <source>
        <dbReference type="PROSITE" id="PS50109"/>
    </source>
</evidence>
<dbReference type="Pfam" id="PF02518">
    <property type="entry name" value="HATPase_c"/>
    <property type="match status" value="1"/>
</dbReference>
<dbReference type="SMART" id="SM01079">
    <property type="entry name" value="CHASE"/>
    <property type="match status" value="1"/>
</dbReference>
<dbReference type="InterPro" id="IPR004358">
    <property type="entry name" value="Sig_transdc_His_kin-like_C"/>
</dbReference>